<evidence type="ECO:0000259" key="4">
    <source>
        <dbReference type="Pfam" id="PF01555"/>
    </source>
</evidence>
<gene>
    <name evidence="6" type="ORF">QRD43_21040</name>
</gene>
<dbReference type="PRINTS" id="PR00508">
    <property type="entry name" value="S21N4MTFRASE"/>
</dbReference>
<feature type="domain" description="Restriction system protein Mrr-like N-terminal" evidence="5">
    <location>
        <begin position="11"/>
        <end position="100"/>
    </location>
</feature>
<evidence type="ECO:0000313" key="6">
    <source>
        <dbReference type="EMBL" id="MDL5034402.1"/>
    </source>
</evidence>
<sequence length="415" mass="46133">MTSFQHAQGDLFEHMLEAYSDKGGTLSNAELYRDLGARAGIPADAWDEQLDLGPDQPGHSVLKRKVRWWQQSLRKLGLLERDEASGRGFWRITPAGRRKLTPATPGRVLLGFSTDLGVALWADANDVFPTLDAPIALCLSSLPYPLSRPRAYGNPTSHEFVDWTIRLLEPITKHLMPGGSICLNLSNDIFEPGSPARSDYLERLVIALKDRLGLWKMALDPWVNLTKPPGPIRWASITQQQLNVAWEPVYIFCNDPVLWMARNQRVLEPHSERHLAFVRGGGAKRAKSNGDGAYRLYPGSFGRETAGRIPKNVRILPHRCADKDRARKMAIAQGLPVHAATMPLKLAQFYIEYLTERGQVVVDPCSGWGTTALAAELAGRHWVTTEYMGEYVLGSSNRFLAAPGFELFGGLQLTA</sequence>
<accession>A0ABT7LNG1</accession>
<dbReference type="SUPFAM" id="SSF53335">
    <property type="entry name" value="S-adenosyl-L-methionine-dependent methyltransferases"/>
    <property type="match status" value="1"/>
</dbReference>
<comment type="similarity">
    <text evidence="3">Belongs to the N(4)/N(6)-methyltransferase family.</text>
</comment>
<proteinExistence type="inferred from homology"/>
<comment type="caution">
    <text evidence="6">The sequence shown here is derived from an EMBL/GenBank/DDBJ whole genome shotgun (WGS) entry which is preliminary data.</text>
</comment>
<reference evidence="6 7" key="1">
    <citation type="submission" date="2023-06" db="EMBL/GenBank/DDBJ databases">
        <title>Pelomonas sp. APW6 16S ribosomal RNA gene genome sequencing and assembly.</title>
        <authorList>
            <person name="Woo H."/>
        </authorList>
    </citation>
    <scope>NUCLEOTIDE SEQUENCE [LARGE SCALE GENOMIC DNA]</scope>
    <source>
        <strain evidence="6 7">APW6</strain>
    </source>
</reference>
<organism evidence="6 7">
    <name type="scientific">Roseateles subflavus</name>
    <dbReference type="NCBI Taxonomy" id="3053353"/>
    <lineage>
        <taxon>Bacteria</taxon>
        <taxon>Pseudomonadati</taxon>
        <taxon>Pseudomonadota</taxon>
        <taxon>Betaproteobacteria</taxon>
        <taxon>Burkholderiales</taxon>
        <taxon>Sphaerotilaceae</taxon>
        <taxon>Roseateles</taxon>
    </lineage>
</organism>
<evidence type="ECO:0000256" key="3">
    <source>
        <dbReference type="RuleBase" id="RU362026"/>
    </source>
</evidence>
<keyword evidence="2" id="KW-0808">Transferase</keyword>
<protein>
    <recommendedName>
        <fullName evidence="3">Methyltransferase</fullName>
        <ecNumber evidence="3">2.1.1.-</ecNumber>
    </recommendedName>
</protein>
<dbReference type="GO" id="GO:0032259">
    <property type="term" value="P:methylation"/>
    <property type="evidence" value="ECO:0007669"/>
    <property type="project" value="UniProtKB-KW"/>
</dbReference>
<keyword evidence="7" id="KW-1185">Reference proteome</keyword>
<dbReference type="GO" id="GO:0008168">
    <property type="term" value="F:methyltransferase activity"/>
    <property type="evidence" value="ECO:0007669"/>
    <property type="project" value="UniProtKB-KW"/>
</dbReference>
<name>A0ABT7LNG1_9BURK</name>
<dbReference type="InterPro" id="IPR025745">
    <property type="entry name" value="Mrr-like_N_dom"/>
</dbReference>
<dbReference type="Proteomes" id="UP001238603">
    <property type="component" value="Unassembled WGS sequence"/>
</dbReference>
<dbReference type="Gene3D" id="3.40.50.150">
    <property type="entry name" value="Vaccinia Virus protein VP39"/>
    <property type="match status" value="1"/>
</dbReference>
<dbReference type="RefSeq" id="WP_285984477.1">
    <property type="nucleotide sequence ID" value="NZ_JASVDS010000008.1"/>
</dbReference>
<dbReference type="InterPro" id="IPR029063">
    <property type="entry name" value="SAM-dependent_MTases_sf"/>
</dbReference>
<evidence type="ECO:0000256" key="1">
    <source>
        <dbReference type="ARBA" id="ARBA00022603"/>
    </source>
</evidence>
<feature type="domain" description="DNA methylase N-4/N-6" evidence="4">
    <location>
        <begin position="136"/>
        <end position="392"/>
    </location>
</feature>
<dbReference type="Pfam" id="PF01555">
    <property type="entry name" value="N6_N4_Mtase"/>
    <property type="match status" value="1"/>
</dbReference>
<dbReference type="Pfam" id="PF14338">
    <property type="entry name" value="Mrr_N"/>
    <property type="match status" value="1"/>
</dbReference>
<keyword evidence="1 6" id="KW-0489">Methyltransferase</keyword>
<dbReference type="EC" id="2.1.1.-" evidence="3"/>
<dbReference type="EMBL" id="JASVDS010000008">
    <property type="protein sequence ID" value="MDL5034402.1"/>
    <property type="molecule type" value="Genomic_DNA"/>
</dbReference>
<dbReference type="InterPro" id="IPR002941">
    <property type="entry name" value="DNA_methylase_N4/N6"/>
</dbReference>
<dbReference type="InterPro" id="IPR001091">
    <property type="entry name" value="RM_Methyltransferase"/>
</dbReference>
<evidence type="ECO:0000259" key="5">
    <source>
        <dbReference type="Pfam" id="PF14338"/>
    </source>
</evidence>
<evidence type="ECO:0000256" key="2">
    <source>
        <dbReference type="ARBA" id="ARBA00022679"/>
    </source>
</evidence>
<evidence type="ECO:0000313" key="7">
    <source>
        <dbReference type="Proteomes" id="UP001238603"/>
    </source>
</evidence>